<dbReference type="AlphaFoldDB" id="A0A8X6PHR7"/>
<organism evidence="1 2">
    <name type="scientific">Nephila pilipes</name>
    <name type="common">Giant wood spider</name>
    <name type="synonym">Nephila maculata</name>
    <dbReference type="NCBI Taxonomy" id="299642"/>
    <lineage>
        <taxon>Eukaryota</taxon>
        <taxon>Metazoa</taxon>
        <taxon>Ecdysozoa</taxon>
        <taxon>Arthropoda</taxon>
        <taxon>Chelicerata</taxon>
        <taxon>Arachnida</taxon>
        <taxon>Araneae</taxon>
        <taxon>Araneomorphae</taxon>
        <taxon>Entelegynae</taxon>
        <taxon>Araneoidea</taxon>
        <taxon>Nephilidae</taxon>
        <taxon>Nephila</taxon>
    </lineage>
</organism>
<evidence type="ECO:0000313" key="2">
    <source>
        <dbReference type="Proteomes" id="UP000887013"/>
    </source>
</evidence>
<keyword evidence="2" id="KW-1185">Reference proteome</keyword>
<gene>
    <name evidence="1" type="ORF">NPIL_181711</name>
</gene>
<name>A0A8X6PHR7_NEPPI</name>
<sequence length="116" mass="12783">MIKDPDVQDLYSTLKEFLFKVNPRPLASVGKSKLYFGDAGPDFERQILSASEIHSGYSPGSEFKAKMIRRSSSISICKCDAFSPSFASSSFCYSAYSGTFVFEGHTGIDDITLLKL</sequence>
<accession>A0A8X6PHR7</accession>
<proteinExistence type="predicted"/>
<comment type="caution">
    <text evidence="1">The sequence shown here is derived from an EMBL/GenBank/DDBJ whole genome shotgun (WGS) entry which is preliminary data.</text>
</comment>
<reference evidence="1" key="1">
    <citation type="submission" date="2020-08" db="EMBL/GenBank/DDBJ databases">
        <title>Multicomponent nature underlies the extraordinary mechanical properties of spider dragline silk.</title>
        <authorList>
            <person name="Kono N."/>
            <person name="Nakamura H."/>
            <person name="Mori M."/>
            <person name="Yoshida Y."/>
            <person name="Ohtoshi R."/>
            <person name="Malay A.D."/>
            <person name="Moran D.A.P."/>
            <person name="Tomita M."/>
            <person name="Numata K."/>
            <person name="Arakawa K."/>
        </authorList>
    </citation>
    <scope>NUCLEOTIDE SEQUENCE</scope>
</reference>
<dbReference type="EMBL" id="BMAW01069391">
    <property type="protein sequence ID" value="GFT68781.1"/>
    <property type="molecule type" value="Genomic_DNA"/>
</dbReference>
<protein>
    <submittedName>
        <fullName evidence="1">Uncharacterized protein</fullName>
    </submittedName>
</protein>
<dbReference type="Proteomes" id="UP000887013">
    <property type="component" value="Unassembled WGS sequence"/>
</dbReference>
<evidence type="ECO:0000313" key="1">
    <source>
        <dbReference type="EMBL" id="GFT68781.1"/>
    </source>
</evidence>